<comment type="subcellular location">
    <subcellularLocation>
        <location evidence="1">Membrane</location>
        <topology evidence="1">Multi-pass membrane protein</topology>
    </subcellularLocation>
</comment>
<feature type="transmembrane region" description="Helical" evidence="6">
    <location>
        <begin position="46"/>
        <end position="66"/>
    </location>
</feature>
<reference evidence="8" key="1">
    <citation type="journal article" date="2021" name="Nat. Commun.">
        <title>Genetic determinants of endophytism in the Arabidopsis root mycobiome.</title>
        <authorList>
            <person name="Mesny F."/>
            <person name="Miyauchi S."/>
            <person name="Thiergart T."/>
            <person name="Pickel B."/>
            <person name="Atanasova L."/>
            <person name="Karlsson M."/>
            <person name="Huettel B."/>
            <person name="Barry K.W."/>
            <person name="Haridas S."/>
            <person name="Chen C."/>
            <person name="Bauer D."/>
            <person name="Andreopoulos W."/>
            <person name="Pangilinan J."/>
            <person name="LaButti K."/>
            <person name="Riley R."/>
            <person name="Lipzen A."/>
            <person name="Clum A."/>
            <person name="Drula E."/>
            <person name="Henrissat B."/>
            <person name="Kohler A."/>
            <person name="Grigoriev I.V."/>
            <person name="Martin F.M."/>
            <person name="Hacquard S."/>
        </authorList>
    </citation>
    <scope>NUCLEOTIDE SEQUENCE</scope>
    <source>
        <strain evidence="8">MPI-CAGE-AT-0016</strain>
    </source>
</reference>
<evidence type="ECO:0000256" key="3">
    <source>
        <dbReference type="ARBA" id="ARBA00022989"/>
    </source>
</evidence>
<dbReference type="GO" id="GO:0016020">
    <property type="term" value="C:membrane"/>
    <property type="evidence" value="ECO:0007669"/>
    <property type="project" value="UniProtKB-SubCell"/>
</dbReference>
<dbReference type="AlphaFoldDB" id="A0A8K0TUY6"/>
<evidence type="ECO:0000256" key="6">
    <source>
        <dbReference type="SAM" id="Phobius"/>
    </source>
</evidence>
<evidence type="ECO:0000313" key="9">
    <source>
        <dbReference type="Proteomes" id="UP000813385"/>
    </source>
</evidence>
<feature type="transmembrane region" description="Helical" evidence="6">
    <location>
        <begin position="178"/>
        <end position="203"/>
    </location>
</feature>
<sequence>MSTLTTEAFTLMGLGSLVILLRTFLRARQAGTRHLRADDYLMLATLPTYIAGTVVVYVVGVTYKGLANSSMTYLERASLNPHSEEYRLRVAGSKIQVGGWCLYTTLLWLIKASLCSFYQQLTACLKGFQTRVRVGLILIGVTYIALLCSILLSCRPINQFWQIYPDPGISCQPALSRVYIFTTVSLNLSTDLYLVLIPVPMLWKARLPLRKKLGLTVLFSGALFVITAGALRCILTLKHPVTGPALGATWALRECFVAIVTSNILLIWPWLQNEVRPSIVSRLRPGHRRLDKSYLLANRNSGFAWHGRMSNSGTFMADEPTSSSPTALVRLNFSEEDIEVLEGVHALLPPQKVHATGQ</sequence>
<keyword evidence="4 6" id="KW-0472">Membrane</keyword>
<proteinExistence type="inferred from homology"/>
<feature type="transmembrane region" description="Helical" evidence="6">
    <location>
        <begin position="95"/>
        <end position="114"/>
    </location>
</feature>
<keyword evidence="2 6" id="KW-0812">Transmembrane</keyword>
<comment type="caution">
    <text evidence="8">The sequence shown here is derived from an EMBL/GenBank/DDBJ whole genome shotgun (WGS) entry which is preliminary data.</text>
</comment>
<dbReference type="InterPro" id="IPR049326">
    <property type="entry name" value="Rhodopsin_dom_fungi"/>
</dbReference>
<gene>
    <name evidence="8" type="ORF">B0T11DRAFT_272824</name>
</gene>
<feature type="transmembrane region" description="Helical" evidence="6">
    <location>
        <begin position="134"/>
        <end position="158"/>
    </location>
</feature>
<dbReference type="EMBL" id="JAGPXD010000001">
    <property type="protein sequence ID" value="KAH7376716.1"/>
    <property type="molecule type" value="Genomic_DNA"/>
</dbReference>
<protein>
    <recommendedName>
        <fullName evidence="7">Rhodopsin domain-containing protein</fullName>
    </recommendedName>
</protein>
<feature type="transmembrane region" description="Helical" evidence="6">
    <location>
        <begin position="250"/>
        <end position="271"/>
    </location>
</feature>
<evidence type="ECO:0000313" key="8">
    <source>
        <dbReference type="EMBL" id="KAH7376716.1"/>
    </source>
</evidence>
<organism evidence="8 9">
    <name type="scientific">Plectosphaerella cucumerina</name>
    <dbReference type="NCBI Taxonomy" id="40658"/>
    <lineage>
        <taxon>Eukaryota</taxon>
        <taxon>Fungi</taxon>
        <taxon>Dikarya</taxon>
        <taxon>Ascomycota</taxon>
        <taxon>Pezizomycotina</taxon>
        <taxon>Sordariomycetes</taxon>
        <taxon>Hypocreomycetidae</taxon>
        <taxon>Glomerellales</taxon>
        <taxon>Plectosphaerellaceae</taxon>
        <taxon>Plectosphaerella</taxon>
    </lineage>
</organism>
<feature type="domain" description="Rhodopsin" evidence="7">
    <location>
        <begin position="27"/>
        <end position="272"/>
    </location>
</feature>
<keyword evidence="3 6" id="KW-1133">Transmembrane helix</keyword>
<dbReference type="OrthoDB" id="2988756at2759"/>
<dbReference type="InterPro" id="IPR052337">
    <property type="entry name" value="SAT4-like"/>
</dbReference>
<keyword evidence="9" id="KW-1185">Reference proteome</keyword>
<feature type="transmembrane region" description="Helical" evidence="6">
    <location>
        <begin position="215"/>
        <end position="238"/>
    </location>
</feature>
<evidence type="ECO:0000259" key="7">
    <source>
        <dbReference type="Pfam" id="PF20684"/>
    </source>
</evidence>
<evidence type="ECO:0000256" key="4">
    <source>
        <dbReference type="ARBA" id="ARBA00023136"/>
    </source>
</evidence>
<evidence type="ECO:0000256" key="5">
    <source>
        <dbReference type="ARBA" id="ARBA00038359"/>
    </source>
</evidence>
<dbReference type="Pfam" id="PF20684">
    <property type="entry name" value="Fung_rhodopsin"/>
    <property type="match status" value="1"/>
</dbReference>
<feature type="transmembrane region" description="Helical" evidence="6">
    <location>
        <begin position="6"/>
        <end position="25"/>
    </location>
</feature>
<dbReference type="PANTHER" id="PTHR33048">
    <property type="entry name" value="PTH11-LIKE INTEGRAL MEMBRANE PROTEIN (AFU_ORTHOLOGUE AFUA_5G11245)"/>
    <property type="match status" value="1"/>
</dbReference>
<accession>A0A8K0TUY6</accession>
<evidence type="ECO:0000256" key="2">
    <source>
        <dbReference type="ARBA" id="ARBA00022692"/>
    </source>
</evidence>
<evidence type="ECO:0000256" key="1">
    <source>
        <dbReference type="ARBA" id="ARBA00004141"/>
    </source>
</evidence>
<dbReference type="PANTHER" id="PTHR33048:SF2">
    <property type="entry name" value="SRPK"/>
    <property type="match status" value="1"/>
</dbReference>
<name>A0A8K0TUY6_9PEZI</name>
<dbReference type="Proteomes" id="UP000813385">
    <property type="component" value="Unassembled WGS sequence"/>
</dbReference>
<comment type="similarity">
    <text evidence="5">Belongs to the SAT4 family.</text>
</comment>